<feature type="domain" description="DNA polymerase Y-family little finger" evidence="1">
    <location>
        <begin position="11"/>
        <end position="71"/>
    </location>
</feature>
<evidence type="ECO:0000259" key="1">
    <source>
        <dbReference type="Pfam" id="PF11799"/>
    </source>
</evidence>
<dbReference type="eggNOG" id="COG0389">
    <property type="taxonomic scope" value="Bacteria"/>
</dbReference>
<dbReference type="KEGG" id="sca:SCA_1009"/>
<dbReference type="InterPro" id="IPR017961">
    <property type="entry name" value="DNA_pol_Y-fam_little_finger"/>
</dbReference>
<keyword evidence="3" id="KW-1185">Reference proteome</keyword>
<dbReference type="AlphaFoldDB" id="B9DP45"/>
<proteinExistence type="predicted"/>
<evidence type="ECO:0000313" key="2">
    <source>
        <dbReference type="EMBL" id="CAL27917.1"/>
    </source>
</evidence>
<dbReference type="HOGENOM" id="CLU_2066550_0_0_9"/>
<accession>B9DP45</accession>
<protein>
    <submittedName>
        <fullName evidence="2">Truncated ImpB/MucB/SamB family protein (Fragment 2)</fullName>
    </submittedName>
</protein>
<dbReference type="Proteomes" id="UP000000444">
    <property type="component" value="Chromosome"/>
</dbReference>
<dbReference type="EMBL" id="AM295250">
    <property type="protein sequence ID" value="CAL27917.1"/>
    <property type="molecule type" value="Genomic_DNA"/>
</dbReference>
<organism evidence="2 3">
    <name type="scientific">Staphylococcus carnosus (strain TM300)</name>
    <dbReference type="NCBI Taxonomy" id="396513"/>
    <lineage>
        <taxon>Bacteria</taxon>
        <taxon>Bacillati</taxon>
        <taxon>Bacillota</taxon>
        <taxon>Bacilli</taxon>
        <taxon>Bacillales</taxon>
        <taxon>Staphylococcaceae</taxon>
        <taxon>Staphylococcus</taxon>
    </lineage>
</organism>
<dbReference type="GO" id="GO:0003684">
    <property type="term" value="F:damaged DNA binding"/>
    <property type="evidence" value="ECO:0007669"/>
    <property type="project" value="InterPro"/>
</dbReference>
<reference evidence="2 3" key="1">
    <citation type="journal article" date="2009" name="Appl. Environ. Microbiol.">
        <title>Genome analysis of the meat starter culture bacterium Staphylococcus carnosus TM300.</title>
        <authorList>
            <person name="Rosenstein R."/>
            <person name="Nerz C."/>
            <person name="Biswas L."/>
            <person name="Resch A."/>
            <person name="Raddatz G."/>
            <person name="Schuster S.C."/>
            <person name="Goetz F."/>
        </authorList>
    </citation>
    <scope>NUCLEOTIDE SEQUENCE [LARGE SCALE GENOMIC DNA]</scope>
    <source>
        <strain evidence="2 3">TM300</strain>
    </source>
</reference>
<gene>
    <name evidence="2" type="ordered locus">Sca_1009</name>
</gene>
<sequence>MHVPFIFSFGYRDGGGVHKQFTLQEPTNLDKEIWEMVEKWADKLCEKDMLYRTLSISLTQFVPEGIQQLNLFVDEYERKRSEALAKTIDQLQQKYGKGIVSKAVSYTDAGTKYGRLGLMAGHKM</sequence>
<evidence type="ECO:0000313" key="3">
    <source>
        <dbReference type="Proteomes" id="UP000000444"/>
    </source>
</evidence>
<name>B9DP45_STACT</name>
<dbReference type="GO" id="GO:0006281">
    <property type="term" value="P:DNA repair"/>
    <property type="evidence" value="ECO:0007669"/>
    <property type="project" value="InterPro"/>
</dbReference>
<dbReference type="Pfam" id="PF11799">
    <property type="entry name" value="IMS_C"/>
    <property type="match status" value="1"/>
</dbReference>